<dbReference type="InterPro" id="IPR006015">
    <property type="entry name" value="Universal_stress_UspA"/>
</dbReference>
<gene>
    <name evidence="3" type="ORF">FHX68_2731</name>
</gene>
<keyword evidence="4" id="KW-1185">Reference proteome</keyword>
<dbReference type="PANTHER" id="PTHR46268:SF6">
    <property type="entry name" value="UNIVERSAL STRESS PROTEIN UP12"/>
    <property type="match status" value="1"/>
</dbReference>
<dbReference type="Proteomes" id="UP000319804">
    <property type="component" value="Unassembled WGS sequence"/>
</dbReference>
<evidence type="ECO:0000259" key="2">
    <source>
        <dbReference type="Pfam" id="PF00582"/>
    </source>
</evidence>
<proteinExistence type="inferred from homology"/>
<dbReference type="Gene3D" id="3.40.50.620">
    <property type="entry name" value="HUPs"/>
    <property type="match status" value="2"/>
</dbReference>
<dbReference type="PRINTS" id="PR01438">
    <property type="entry name" value="UNVRSLSTRESS"/>
</dbReference>
<dbReference type="OrthoDB" id="4931198at2"/>
<comment type="caution">
    <text evidence="3">The sequence shown here is derived from an EMBL/GenBank/DDBJ whole genome shotgun (WGS) entry which is preliminary data.</text>
</comment>
<evidence type="ECO:0000313" key="3">
    <source>
        <dbReference type="EMBL" id="TQM90884.1"/>
    </source>
</evidence>
<dbReference type="PANTHER" id="PTHR46268">
    <property type="entry name" value="STRESS RESPONSE PROTEIN NHAX"/>
    <property type="match status" value="1"/>
</dbReference>
<dbReference type="AlphaFoldDB" id="A0A543K770"/>
<dbReference type="Pfam" id="PF00582">
    <property type="entry name" value="Usp"/>
    <property type="match status" value="2"/>
</dbReference>
<dbReference type="InterPro" id="IPR006016">
    <property type="entry name" value="UspA"/>
</dbReference>
<protein>
    <submittedName>
        <fullName evidence="3">Nucleotide-binding universal stress UspA family protein</fullName>
    </submittedName>
</protein>
<evidence type="ECO:0000256" key="1">
    <source>
        <dbReference type="ARBA" id="ARBA00008791"/>
    </source>
</evidence>
<feature type="domain" description="UspA" evidence="2">
    <location>
        <begin position="146"/>
        <end position="282"/>
    </location>
</feature>
<dbReference type="EMBL" id="VFPS01000006">
    <property type="protein sequence ID" value="TQM90884.1"/>
    <property type="molecule type" value="Genomic_DNA"/>
</dbReference>
<dbReference type="SUPFAM" id="SSF52402">
    <property type="entry name" value="Adenine nucleotide alpha hydrolases-like"/>
    <property type="match status" value="2"/>
</dbReference>
<comment type="similarity">
    <text evidence="1">Belongs to the universal stress protein A family.</text>
</comment>
<organism evidence="3 4">
    <name type="scientific">Microbacterium lacticum</name>
    <dbReference type="NCBI Taxonomy" id="33885"/>
    <lineage>
        <taxon>Bacteria</taxon>
        <taxon>Bacillati</taxon>
        <taxon>Actinomycetota</taxon>
        <taxon>Actinomycetes</taxon>
        <taxon>Micrococcales</taxon>
        <taxon>Microbacteriaceae</taxon>
        <taxon>Microbacterium</taxon>
    </lineage>
</organism>
<dbReference type="InterPro" id="IPR014729">
    <property type="entry name" value="Rossmann-like_a/b/a_fold"/>
</dbReference>
<evidence type="ECO:0000313" key="4">
    <source>
        <dbReference type="Proteomes" id="UP000319804"/>
    </source>
</evidence>
<name>A0A543K770_9MICO</name>
<dbReference type="RefSeq" id="WP_141380596.1">
    <property type="nucleotide sequence ID" value="NZ_BJNA01000027.1"/>
</dbReference>
<accession>A0A543K770</accession>
<feature type="domain" description="UspA" evidence="2">
    <location>
        <begin position="1"/>
        <end position="136"/>
    </location>
</feature>
<reference evidence="3 4" key="1">
    <citation type="submission" date="2019-06" db="EMBL/GenBank/DDBJ databases">
        <title>Sequencing the genomes of 1000 actinobacteria strains.</title>
        <authorList>
            <person name="Klenk H.-P."/>
        </authorList>
    </citation>
    <scope>NUCLEOTIDE SEQUENCE [LARGE SCALE GENOMIC DNA]</scope>
    <source>
        <strain evidence="3 4">DSM 20427</strain>
    </source>
</reference>
<sequence>MNDTITVGVTGAPAADRAVDWALARAAARSQRLELVGVVGGALGTIGEDAVVDDALAATRAMLDAHAERIRAEAPSVPVSVRAEAGNPVHVLIEASTRSALLVIGSDYRGPGDGPARGAHGVRIAAGAACPVVVVPDFDTSGRSGVVVGIDGSDASEHALRFAAAEADRLGEPLVAVSVWTPLTAPRNTLAVYPELYLTNMQAATEETLALALAGIATDYPDLVVERRVERGYPSQVIGDIAHDARLAVVGTHGRGALARFLLGSISQEILGRLPTVTAVVR</sequence>